<dbReference type="EMBL" id="JZWV01000992">
    <property type="protein sequence ID" value="KJY26039.1"/>
    <property type="molecule type" value="Genomic_DNA"/>
</dbReference>
<name>A0A0F4IWN1_9ACTN</name>
<dbReference type="Proteomes" id="UP000033551">
    <property type="component" value="Unassembled WGS sequence"/>
</dbReference>
<reference evidence="2 3" key="1">
    <citation type="submission" date="2015-02" db="EMBL/GenBank/DDBJ databases">
        <authorList>
            <person name="Ju K.-S."/>
            <person name="Doroghazi J.R."/>
            <person name="Metcalf W."/>
        </authorList>
    </citation>
    <scope>NUCLEOTIDE SEQUENCE [LARGE SCALE GENOMIC DNA]</scope>
    <source>
        <strain evidence="2 3">NRRL ISP-5550</strain>
    </source>
</reference>
<feature type="compositionally biased region" description="Low complexity" evidence="1">
    <location>
        <begin position="186"/>
        <end position="199"/>
    </location>
</feature>
<proteinExistence type="predicted"/>
<accession>A0A0F4IWN1</accession>
<dbReference type="PATRIC" id="fig|68223.7.peg.2637"/>
<dbReference type="AlphaFoldDB" id="A0A0F4IWN1"/>
<evidence type="ECO:0000313" key="3">
    <source>
        <dbReference type="Proteomes" id="UP000033551"/>
    </source>
</evidence>
<evidence type="ECO:0000256" key="1">
    <source>
        <dbReference type="SAM" id="MobiDB-lite"/>
    </source>
</evidence>
<evidence type="ECO:0000313" key="2">
    <source>
        <dbReference type="EMBL" id="KJY26039.1"/>
    </source>
</evidence>
<organism evidence="2 3">
    <name type="scientific">Streptomyces katrae</name>
    <dbReference type="NCBI Taxonomy" id="68223"/>
    <lineage>
        <taxon>Bacteria</taxon>
        <taxon>Bacillati</taxon>
        <taxon>Actinomycetota</taxon>
        <taxon>Actinomycetes</taxon>
        <taxon>Kitasatosporales</taxon>
        <taxon>Streptomycetaceae</taxon>
        <taxon>Streptomyces</taxon>
    </lineage>
</organism>
<comment type="caution">
    <text evidence="2">The sequence shown here is derived from an EMBL/GenBank/DDBJ whole genome shotgun (WGS) entry which is preliminary data.</text>
</comment>
<sequence>MPELCAVLPQFQYAATAITAVAVGPEQREQAATALRADARNLFVAKALHELTGETDRLFAAAEAALATGARGGAEGARALADLGPAAARLTPALRTVLHRTTDRDTTPELDTDLGLALALWRITGDAAEAVPVLASVFDRSEGQQWFALLITAALRRHGVGAQPTVDTLRAARNAHALWVSLAGTGPPGRWRPGGPAARGARRPRGDPPARSRAHPVAEPDVGIGDPCGGVVRRGGCGLGP</sequence>
<gene>
    <name evidence="2" type="ORF">VR44_30965</name>
</gene>
<keyword evidence="3" id="KW-1185">Reference proteome</keyword>
<protein>
    <submittedName>
        <fullName evidence="2">Uncharacterized protein</fullName>
    </submittedName>
</protein>
<feature type="region of interest" description="Disordered" evidence="1">
    <location>
        <begin position="186"/>
        <end position="226"/>
    </location>
</feature>